<organism evidence="3 4">
    <name type="scientific">Microthyrium microscopicum</name>
    <dbReference type="NCBI Taxonomy" id="703497"/>
    <lineage>
        <taxon>Eukaryota</taxon>
        <taxon>Fungi</taxon>
        <taxon>Dikarya</taxon>
        <taxon>Ascomycota</taxon>
        <taxon>Pezizomycotina</taxon>
        <taxon>Dothideomycetes</taxon>
        <taxon>Dothideomycetes incertae sedis</taxon>
        <taxon>Microthyriales</taxon>
        <taxon>Microthyriaceae</taxon>
        <taxon>Microthyrium</taxon>
    </lineage>
</organism>
<dbReference type="Pfam" id="PF08588">
    <property type="entry name" value="Duc1"/>
    <property type="match status" value="1"/>
</dbReference>
<feature type="domain" description="Domain of unknown function at the cortex 1" evidence="2">
    <location>
        <begin position="9"/>
        <end position="271"/>
    </location>
</feature>
<dbReference type="EMBL" id="MU004232">
    <property type="protein sequence ID" value="KAF2672132.1"/>
    <property type="molecule type" value="Genomic_DNA"/>
</dbReference>
<dbReference type="Proteomes" id="UP000799302">
    <property type="component" value="Unassembled WGS sequence"/>
</dbReference>
<feature type="compositionally biased region" description="Basic and acidic residues" evidence="1">
    <location>
        <begin position="291"/>
        <end position="351"/>
    </location>
</feature>
<evidence type="ECO:0000259" key="2">
    <source>
        <dbReference type="Pfam" id="PF08588"/>
    </source>
</evidence>
<accession>A0A6A6UIU0</accession>
<sequence>MSTEEKYMLRVTAGAQYSEQQPFPVNKATPLKLSSESADIYLTLRIKDFRPPPDSDIPKTCAYFDVRKGARYSIGFTLVPKKDLGGDDITLGNDFDKPIREYLPPLFGTALNIVKTMIDPGLDGDPYSDKPYLNGPLLSSVNIMRIGPEVEGEVEVDGAEVLKEGASGKPDEEPSQKRAELGLPSAEGKRAKGFLKEDKRKKWTFEKGRRYDFDFFNGYLDFNDFALKLPMGLSFNLLRILGDKEEIPPLRYVLRDRKTDQLLFHATFQLVRKGSKEDKESKPGAVENNTEDSKPVKANEDKAVKSEEDTKEHKPEEAEGDKAKATEDVKAAADNDDKIGKTATPKPDDVD</sequence>
<dbReference type="OrthoDB" id="2119945at2759"/>
<dbReference type="AlphaFoldDB" id="A0A6A6UIU0"/>
<feature type="region of interest" description="Disordered" evidence="1">
    <location>
        <begin position="164"/>
        <end position="183"/>
    </location>
</feature>
<gene>
    <name evidence="3" type="ORF">BT63DRAFT_452628</name>
</gene>
<keyword evidence="4" id="KW-1185">Reference proteome</keyword>
<name>A0A6A6UIU0_9PEZI</name>
<evidence type="ECO:0000313" key="3">
    <source>
        <dbReference type="EMBL" id="KAF2672132.1"/>
    </source>
</evidence>
<proteinExistence type="predicted"/>
<dbReference type="PANTHER" id="PTHR34826:SF2">
    <property type="entry name" value="UPF0590 PROTEIN C409.17C"/>
    <property type="match status" value="1"/>
</dbReference>
<feature type="region of interest" description="Disordered" evidence="1">
    <location>
        <begin position="273"/>
        <end position="351"/>
    </location>
</feature>
<evidence type="ECO:0000256" key="1">
    <source>
        <dbReference type="SAM" id="MobiDB-lite"/>
    </source>
</evidence>
<evidence type="ECO:0000313" key="4">
    <source>
        <dbReference type="Proteomes" id="UP000799302"/>
    </source>
</evidence>
<dbReference type="PANTHER" id="PTHR34826">
    <property type="entry name" value="UPF0590 PROTEIN C409.17C"/>
    <property type="match status" value="1"/>
</dbReference>
<protein>
    <submittedName>
        <fullName evidence="3">DUF1769-domain-containing protein</fullName>
    </submittedName>
</protein>
<feature type="compositionally biased region" description="Basic and acidic residues" evidence="1">
    <location>
        <begin position="169"/>
        <end position="180"/>
    </location>
</feature>
<dbReference type="InterPro" id="IPR013897">
    <property type="entry name" value="Duc1"/>
</dbReference>
<reference evidence="3" key="1">
    <citation type="journal article" date="2020" name="Stud. Mycol.">
        <title>101 Dothideomycetes genomes: a test case for predicting lifestyles and emergence of pathogens.</title>
        <authorList>
            <person name="Haridas S."/>
            <person name="Albert R."/>
            <person name="Binder M."/>
            <person name="Bloem J."/>
            <person name="Labutti K."/>
            <person name="Salamov A."/>
            <person name="Andreopoulos B."/>
            <person name="Baker S."/>
            <person name="Barry K."/>
            <person name="Bills G."/>
            <person name="Bluhm B."/>
            <person name="Cannon C."/>
            <person name="Castanera R."/>
            <person name="Culley D."/>
            <person name="Daum C."/>
            <person name="Ezra D."/>
            <person name="Gonzalez J."/>
            <person name="Henrissat B."/>
            <person name="Kuo A."/>
            <person name="Liang C."/>
            <person name="Lipzen A."/>
            <person name="Lutzoni F."/>
            <person name="Magnuson J."/>
            <person name="Mondo S."/>
            <person name="Nolan M."/>
            <person name="Ohm R."/>
            <person name="Pangilinan J."/>
            <person name="Park H.-J."/>
            <person name="Ramirez L."/>
            <person name="Alfaro M."/>
            <person name="Sun H."/>
            <person name="Tritt A."/>
            <person name="Yoshinaga Y."/>
            <person name="Zwiers L.-H."/>
            <person name="Turgeon B."/>
            <person name="Goodwin S."/>
            <person name="Spatafora J."/>
            <person name="Crous P."/>
            <person name="Grigoriev I."/>
        </authorList>
    </citation>
    <scope>NUCLEOTIDE SEQUENCE</scope>
    <source>
        <strain evidence="3">CBS 115976</strain>
    </source>
</reference>